<keyword evidence="2" id="KW-1133">Transmembrane helix</keyword>
<evidence type="ECO:0000313" key="3">
    <source>
        <dbReference type="EMBL" id="MEQ0563610.1"/>
    </source>
</evidence>
<feature type="compositionally biased region" description="Pro residues" evidence="1">
    <location>
        <begin position="15"/>
        <end position="28"/>
    </location>
</feature>
<feature type="transmembrane region" description="Helical" evidence="2">
    <location>
        <begin position="35"/>
        <end position="59"/>
    </location>
</feature>
<evidence type="ECO:0000313" key="4">
    <source>
        <dbReference type="Proteomes" id="UP001440984"/>
    </source>
</evidence>
<dbReference type="RefSeq" id="WP_348954678.1">
    <property type="nucleotide sequence ID" value="NZ_JBDZYD010000013.1"/>
</dbReference>
<dbReference type="Proteomes" id="UP001440984">
    <property type="component" value="Unassembled WGS sequence"/>
</dbReference>
<feature type="region of interest" description="Disordered" evidence="1">
    <location>
        <begin position="1"/>
        <end position="28"/>
    </location>
</feature>
<sequence length="175" mass="18118">MTYPQQQPYGQYPPQQYPPPQYPGYPQPPKKGNGLLIGLLAGGAGLLLVVVFVITAFVAPGFLVSHRSKGPSTPPLDLNSGSVAAGKFMLAVMGSPDDAGRAACAADRSQIVGIARRASEAGANLTAGEPVKTLDDQMTVHLTGTADGGRPVTIDLTVKRETDGSYCISSATSSF</sequence>
<reference evidence="3 4" key="1">
    <citation type="submission" date="2024-05" db="EMBL/GenBank/DDBJ databases">
        <authorList>
            <person name="Zhao H."/>
            <person name="Xu Y."/>
            <person name="Lin S."/>
            <person name="Spain J.C."/>
            <person name="Zhou N.-Y."/>
        </authorList>
    </citation>
    <scope>NUCLEOTIDE SEQUENCE [LARGE SCALE GENOMIC DNA]</scope>
    <source>
        <strain evidence="3 4">NEAU-NG30</strain>
    </source>
</reference>
<protein>
    <recommendedName>
        <fullName evidence="5">DUF4878 domain-containing protein</fullName>
    </recommendedName>
</protein>
<accession>A0ABV0LMT5</accession>
<evidence type="ECO:0008006" key="5">
    <source>
        <dbReference type="Google" id="ProtNLM"/>
    </source>
</evidence>
<organism evidence="3 4">
    <name type="scientific">Amycolatopsis melonis</name>
    <dbReference type="NCBI Taxonomy" id="3156488"/>
    <lineage>
        <taxon>Bacteria</taxon>
        <taxon>Bacillati</taxon>
        <taxon>Actinomycetota</taxon>
        <taxon>Actinomycetes</taxon>
        <taxon>Pseudonocardiales</taxon>
        <taxon>Pseudonocardiaceae</taxon>
        <taxon>Amycolatopsis</taxon>
    </lineage>
</organism>
<keyword evidence="2" id="KW-0812">Transmembrane</keyword>
<evidence type="ECO:0000256" key="1">
    <source>
        <dbReference type="SAM" id="MobiDB-lite"/>
    </source>
</evidence>
<keyword evidence="4" id="KW-1185">Reference proteome</keyword>
<feature type="compositionally biased region" description="Low complexity" evidence="1">
    <location>
        <begin position="1"/>
        <end position="14"/>
    </location>
</feature>
<comment type="caution">
    <text evidence="3">The sequence shown here is derived from an EMBL/GenBank/DDBJ whole genome shotgun (WGS) entry which is preliminary data.</text>
</comment>
<evidence type="ECO:0000256" key="2">
    <source>
        <dbReference type="SAM" id="Phobius"/>
    </source>
</evidence>
<keyword evidence="2" id="KW-0472">Membrane</keyword>
<gene>
    <name evidence="3" type="ORF">ABJI51_31415</name>
</gene>
<dbReference type="EMBL" id="JBDZYD010000013">
    <property type="protein sequence ID" value="MEQ0563610.1"/>
    <property type="molecule type" value="Genomic_DNA"/>
</dbReference>
<proteinExistence type="predicted"/>
<name>A0ABV0LMT5_9PSEU</name>